<proteinExistence type="predicted"/>
<feature type="compositionally biased region" description="Pro residues" evidence="5">
    <location>
        <begin position="446"/>
        <end position="456"/>
    </location>
</feature>
<dbReference type="InterPro" id="IPR005312">
    <property type="entry name" value="DUF1759"/>
</dbReference>
<feature type="domain" description="Integrase catalytic" evidence="7">
    <location>
        <begin position="1850"/>
        <end position="2032"/>
    </location>
</feature>
<dbReference type="PROSITE" id="PS50016">
    <property type="entry name" value="ZF_PHD_2"/>
    <property type="match status" value="1"/>
</dbReference>
<feature type="compositionally biased region" description="Polar residues" evidence="5">
    <location>
        <begin position="180"/>
        <end position="217"/>
    </location>
</feature>
<feature type="region of interest" description="Disordered" evidence="5">
    <location>
        <begin position="438"/>
        <end position="486"/>
    </location>
</feature>
<dbReference type="PANTHER" id="PTHR47331">
    <property type="entry name" value="PHD-TYPE DOMAIN-CONTAINING PROTEIN"/>
    <property type="match status" value="1"/>
</dbReference>
<dbReference type="PANTHER" id="PTHR47331:SF1">
    <property type="entry name" value="GAG-LIKE PROTEIN"/>
    <property type="match status" value="1"/>
</dbReference>
<dbReference type="Gene3D" id="3.10.10.10">
    <property type="entry name" value="HIV Type 1 Reverse Transcriptase, subunit A, domain 1"/>
    <property type="match status" value="1"/>
</dbReference>
<dbReference type="Pfam" id="PF18701">
    <property type="entry name" value="DUF5641"/>
    <property type="match status" value="1"/>
</dbReference>
<feature type="region of interest" description="Disordered" evidence="5">
    <location>
        <begin position="261"/>
        <end position="280"/>
    </location>
</feature>
<dbReference type="Proteomes" id="UP000069940">
    <property type="component" value="Unassembled WGS sequence"/>
</dbReference>
<dbReference type="InterPro" id="IPR013083">
    <property type="entry name" value="Znf_RING/FYVE/PHD"/>
</dbReference>
<feature type="region of interest" description="Disordered" evidence="5">
    <location>
        <begin position="713"/>
        <end position="752"/>
    </location>
</feature>
<feature type="domain" description="PHD-type" evidence="6">
    <location>
        <begin position="17"/>
        <end position="66"/>
    </location>
</feature>
<dbReference type="Pfam" id="PF05380">
    <property type="entry name" value="Peptidase_A17"/>
    <property type="match status" value="1"/>
</dbReference>
<dbReference type="Pfam" id="PF00628">
    <property type="entry name" value="PHD"/>
    <property type="match status" value="1"/>
</dbReference>
<dbReference type="SUPFAM" id="SSF57903">
    <property type="entry name" value="FYVE/PHD zinc finger"/>
    <property type="match status" value="1"/>
</dbReference>
<reference evidence="9" key="1">
    <citation type="journal article" date="2015" name="Proc. Natl. Acad. Sci. U.S.A.">
        <title>Genome sequence of the Asian Tiger mosquito, Aedes albopictus, reveals insights into its biology, genetics, and evolution.</title>
        <authorList>
            <person name="Chen X.G."/>
            <person name="Jiang X."/>
            <person name="Gu J."/>
            <person name="Xu M."/>
            <person name="Wu Y."/>
            <person name="Deng Y."/>
            <person name="Zhang C."/>
            <person name="Bonizzoni M."/>
            <person name="Dermauw W."/>
            <person name="Vontas J."/>
            <person name="Armbruster P."/>
            <person name="Huang X."/>
            <person name="Yang Y."/>
            <person name="Zhang H."/>
            <person name="He W."/>
            <person name="Peng H."/>
            <person name="Liu Y."/>
            <person name="Wu K."/>
            <person name="Chen J."/>
            <person name="Lirakis M."/>
            <person name="Topalis P."/>
            <person name="Van Leeuwen T."/>
            <person name="Hall A.B."/>
            <person name="Jiang X."/>
            <person name="Thorpe C."/>
            <person name="Mueller R.L."/>
            <person name="Sun C."/>
            <person name="Waterhouse R.M."/>
            <person name="Yan G."/>
            <person name="Tu Z.J."/>
            <person name="Fang X."/>
            <person name="James A.A."/>
        </authorList>
    </citation>
    <scope>NUCLEOTIDE SEQUENCE [LARGE SCALE GENOMIC DNA]</scope>
    <source>
        <strain evidence="9">Foshan</strain>
    </source>
</reference>
<evidence type="ECO:0000256" key="3">
    <source>
        <dbReference type="ARBA" id="ARBA00022833"/>
    </source>
</evidence>
<dbReference type="InterPro" id="IPR019787">
    <property type="entry name" value="Znf_PHD-finger"/>
</dbReference>
<dbReference type="InterPro" id="IPR040676">
    <property type="entry name" value="DUF5641"/>
</dbReference>
<evidence type="ECO:0000256" key="2">
    <source>
        <dbReference type="ARBA" id="ARBA00022771"/>
    </source>
</evidence>
<keyword evidence="9" id="KW-1185">Reference proteome</keyword>
<dbReference type="InterPro" id="IPR019786">
    <property type="entry name" value="Zinc_finger_PHD-type_CS"/>
</dbReference>
<dbReference type="GeneID" id="134292066"/>
<dbReference type="InterPro" id="IPR011011">
    <property type="entry name" value="Znf_FYVE_PHD"/>
</dbReference>
<evidence type="ECO:0000259" key="6">
    <source>
        <dbReference type="PROSITE" id="PS50016"/>
    </source>
</evidence>
<evidence type="ECO:0000256" key="1">
    <source>
        <dbReference type="ARBA" id="ARBA00022723"/>
    </source>
</evidence>
<evidence type="ECO:0000313" key="8">
    <source>
        <dbReference type="EnsemblMetazoa" id="AALFPA23_003790.P4386"/>
    </source>
</evidence>
<dbReference type="SUPFAM" id="SSF56672">
    <property type="entry name" value="DNA/RNA polymerases"/>
    <property type="match status" value="1"/>
</dbReference>
<evidence type="ECO:0000259" key="7">
    <source>
        <dbReference type="PROSITE" id="PS50994"/>
    </source>
</evidence>
<dbReference type="InterPro" id="IPR041588">
    <property type="entry name" value="Integrase_H2C2"/>
</dbReference>
<dbReference type="InterPro" id="IPR012337">
    <property type="entry name" value="RNaseH-like_sf"/>
</dbReference>
<dbReference type="InterPro" id="IPR001965">
    <property type="entry name" value="Znf_PHD"/>
</dbReference>
<name>A0ABM1XXL0_AEDAL</name>
<evidence type="ECO:0000256" key="4">
    <source>
        <dbReference type="PROSITE-ProRule" id="PRU00146"/>
    </source>
</evidence>
<dbReference type="PROSITE" id="PS50994">
    <property type="entry name" value="INTEGRASE"/>
    <property type="match status" value="1"/>
</dbReference>
<dbReference type="PROSITE" id="PS01359">
    <property type="entry name" value="ZF_PHD_1"/>
    <property type="match status" value="1"/>
</dbReference>
<dbReference type="InterPro" id="IPR001584">
    <property type="entry name" value="Integrase_cat-core"/>
</dbReference>
<accession>A0ABM1XXL0</accession>
<keyword evidence="1" id="KW-0479">Metal-binding</keyword>
<evidence type="ECO:0000313" key="9">
    <source>
        <dbReference type="Proteomes" id="UP000069940"/>
    </source>
</evidence>
<dbReference type="EnsemblMetazoa" id="AALFPA23_003790.R4386">
    <property type="protein sequence ID" value="AALFPA23_003790.P4386"/>
    <property type="gene ID" value="AALFPA23_003790"/>
</dbReference>
<protein>
    <recommendedName>
        <fullName evidence="10">Endonuclease</fullName>
    </recommendedName>
</protein>
<dbReference type="InterPro" id="IPR043128">
    <property type="entry name" value="Rev_trsase/Diguanyl_cyclase"/>
</dbReference>
<dbReference type="RefSeq" id="XP_062716768.1">
    <property type="nucleotide sequence ID" value="XM_062860784.1"/>
</dbReference>
<dbReference type="InterPro" id="IPR008042">
    <property type="entry name" value="Retrotrans_Pao"/>
</dbReference>
<dbReference type="SUPFAM" id="SSF53098">
    <property type="entry name" value="Ribonuclease H-like"/>
    <property type="match status" value="1"/>
</dbReference>
<reference evidence="8" key="2">
    <citation type="submission" date="2025-05" db="UniProtKB">
        <authorList>
            <consortium name="EnsemblMetazoa"/>
        </authorList>
    </citation>
    <scope>IDENTIFICATION</scope>
    <source>
        <strain evidence="8">Foshan</strain>
    </source>
</reference>
<dbReference type="Pfam" id="PF17921">
    <property type="entry name" value="Integrase_H2C2"/>
    <property type="match status" value="1"/>
</dbReference>
<sequence length="2203" mass="244519">MPGDQSLHHAHTLDEHRSDCVQCDRLNGDENMVQCDGCQTWWHFSCAGVTDSIKDRSWSCPKCQVDDLGSIARTSRGSRCSNQSGRSAKINLQLEKLNELQAIQQKFVEQKYKLLESQLELDEESESVRSKRSKVSKQASIAKVANWVKSCAEQKEDAIIPPTSTETGRPSLPPAPSNQPKPVTATASSYATAQVQQPDSGNQQSPLKHPSLPNQRSFGVAPATGALISGPTQDGDPIRQAVFNKVTGTVPLAQSTPAQMSCTEQAYKQPPPAPAVVSKSTTVPSTAPVCALPEPVSTKCFTSNPSSFPAMMLPPNPQLFAAPQHQLNFIPENPSTEQPFARPPSASVQAPPQSLVEQRMPEIPRPIVSHHQQGNLGPYHVGAPMPPMLHATSTLPPAAVPYRIPTYPVFQPMYQHASPSGPAPTVGTLAAAPPAVASSYAAATPPSSPPPPPQPESPNREVSFPQPPGKPDNNPLPVNVQPPSNAGNLQHLMKQFGSIALSPSQAPLLNANIATFAPSPSQLAARQVMPRDLPPFSGNPADWPVFISSFMNTTLACGYSSAENLCRLQRSLKGAAYEAVQSRLLLPESVPHIMETLHMLYGRPELLISALLDKVRSAPSPKVEKFQTIIDFGMSIQSLCDHLEVAGQATHLSNPSLLAELVAKLPPHLQMEWGSYLQGFSEVNLKTFGLFMSSVVKAVSKVTVYASSSGRPGAYVKNNSKSRGSVNSHHSDPTSSSGTNAPPSREEAKPCPACKNAGHRIQDCRTFKSLSVDGRWKCVQSNGLCRNCLSSHGKRSCRKTSNCGTNGCGFRHHPLLHSNRSNTDTPIQSSVNTAENHTHRQVTQSLLFRILPVTLHGPKGTVDTFAFLDDGSSLTLVEDSLVKELGVEGVAMPLCLLWTANVTRTEQGSQQMSLTISSADGKKYSLQEVQTVQELSLPMQTLSYDRLSEQFEHLKGLPVRSYTKAVPKLLIGVNNLDLMVPRKVREGLRREPVAAKTRLGWCIYGGTASDGQRSSVNYHACGCTSDQSIHDLVKDFFTTEEVIMQPVVPLVSEADKRAQRIMEETTIRVGNHFETGLLWKFDHVELPDNYSMALRRLECLEKRMDRNPDLREALQRQLEDYQLKGYAHRATEAELASADIRRVWYLPLGAVVNPRKPGKIRMIWDARAAINGISLNSVLLKGPDQLTSLPGVLVRFRQFKVGVSSDIREMFHQIFIRKEDRHSQRFLWRMNPADNPDVYLMDVATFGSTCSPASAQHIKNKNAREFQELYPRAVEGIVDNHYVDDSLESYESTEEAIRVSQEMRYVHEQGGFELRNWLSNSNDVLTALGETKSGEDKRFAADKQGDYERVLGLLWSTLEDAFSFSTVMKPDISNLITTGERPTKRQMLKCLMSLFDPLGFLSLFVVHGKILLQEVWRTGAQWDEKVNDDLYLRWKNWTQLFEAVSRLKIPRCYFSGATKERYQNLQLHLFVDASESAYCAVAYFRMINNEGIPECALVAAKTKVAPLKSQSIPRLELLAAVLGARLSKFIEENHTLRITRKVFWSDSATVLSWLRADHRRYKQFVACRIGELLTITDVDTWRWVPSKQNPADIATKWGSGPDLNANSVWFKGPAYLGKPEAEWPTQTISTPPTEDELRPCYAHKAIQIPEQLVDITRFSRLSRAVRAAAYVYRFAENLKQKIAGRERFVGPLTSEELRKAESLLIRDAQWQCFPDELMVLQRNSLKPATEQTPLEKSSAIFQLCPILDDQGILRVDSRIGAAPNVDREAKFPVILPRKHALTTLLLDNYHRKYRHGNTETVVNEVRQRYYVPRIRTAVSSMAKTCQWCRVYKCSPKIPRMAPLPLARMASFVKPFTYTGLDFFGPLAVKIGRSNAKRWIAVFTCLTIRAVHVEVAHNLTTDSCIKCIRRFVCRRGAPAEIYSDNGTNFLGAARLLKEQVEQLAVTFTGTTTKWVFNPPGTPHMGGAWERMVRSIKTAVETAFNNSRKLDDEALVTFMVEAESIVNSRPLTYLPLTSEENEAITPNHFLLGNSSGVRQPIAEATDPAEALRSSWHQLQHQLDVFWRRWIREYLPTLTKRPKWCGEVDPIAEGQLVLVVGEGRRNEWTRGRVVQAIKGTDGRIRQAIIQTAKGLVRRPVARLAVLEVDAGKTGPGGQCYGGESVGSGSTVGHDTVTVEPTDDKPVSVTWEEKGMTDGPIKCHAMN</sequence>
<dbReference type="SMART" id="SM00249">
    <property type="entry name" value="PHD"/>
    <property type="match status" value="1"/>
</dbReference>
<dbReference type="Gene3D" id="3.30.420.10">
    <property type="entry name" value="Ribonuclease H-like superfamily/Ribonuclease H"/>
    <property type="match status" value="1"/>
</dbReference>
<organism evidence="8 9">
    <name type="scientific">Aedes albopictus</name>
    <name type="common">Asian tiger mosquito</name>
    <name type="synonym">Stegomyia albopicta</name>
    <dbReference type="NCBI Taxonomy" id="7160"/>
    <lineage>
        <taxon>Eukaryota</taxon>
        <taxon>Metazoa</taxon>
        <taxon>Ecdysozoa</taxon>
        <taxon>Arthropoda</taxon>
        <taxon>Hexapoda</taxon>
        <taxon>Insecta</taxon>
        <taxon>Pterygota</taxon>
        <taxon>Neoptera</taxon>
        <taxon>Endopterygota</taxon>
        <taxon>Diptera</taxon>
        <taxon>Nematocera</taxon>
        <taxon>Culicoidea</taxon>
        <taxon>Culicidae</taxon>
        <taxon>Culicinae</taxon>
        <taxon>Aedini</taxon>
        <taxon>Aedes</taxon>
        <taxon>Stegomyia</taxon>
    </lineage>
</organism>
<dbReference type="InterPro" id="IPR043502">
    <property type="entry name" value="DNA/RNA_pol_sf"/>
</dbReference>
<feature type="compositionally biased region" description="Polar residues" evidence="5">
    <location>
        <begin position="717"/>
        <end position="742"/>
    </location>
</feature>
<dbReference type="Gene3D" id="3.30.40.10">
    <property type="entry name" value="Zinc/RING finger domain, C3HC4 (zinc finger)"/>
    <property type="match status" value="1"/>
</dbReference>
<dbReference type="Pfam" id="PF03564">
    <property type="entry name" value="DUF1759"/>
    <property type="match status" value="1"/>
</dbReference>
<evidence type="ECO:0000256" key="5">
    <source>
        <dbReference type="SAM" id="MobiDB-lite"/>
    </source>
</evidence>
<dbReference type="CDD" id="cd15522">
    <property type="entry name" value="PHD_TAF3"/>
    <property type="match status" value="1"/>
</dbReference>
<dbReference type="InterPro" id="IPR036397">
    <property type="entry name" value="RNaseH_sf"/>
</dbReference>
<evidence type="ECO:0008006" key="10">
    <source>
        <dbReference type="Google" id="ProtNLM"/>
    </source>
</evidence>
<feature type="region of interest" description="Disordered" evidence="5">
    <location>
        <begin position="155"/>
        <end position="236"/>
    </location>
</feature>
<keyword evidence="2 4" id="KW-0863">Zinc-finger</keyword>
<keyword evidence="3" id="KW-0862">Zinc</keyword>
<dbReference type="Gene3D" id="3.30.70.270">
    <property type="match status" value="1"/>
</dbReference>